<keyword evidence="3" id="KW-1185">Reference proteome</keyword>
<evidence type="ECO:0000256" key="1">
    <source>
        <dbReference type="SAM" id="MobiDB-lite"/>
    </source>
</evidence>
<reference evidence="2" key="1">
    <citation type="submission" date="2022-12" db="EMBL/GenBank/DDBJ databases">
        <authorList>
            <person name="Alioto T."/>
            <person name="Alioto T."/>
            <person name="Gomez Garrido J."/>
        </authorList>
    </citation>
    <scope>NUCLEOTIDE SEQUENCE</scope>
</reference>
<feature type="non-terminal residue" evidence="2">
    <location>
        <position position="1"/>
    </location>
</feature>
<feature type="region of interest" description="Disordered" evidence="1">
    <location>
        <begin position="1"/>
        <end position="38"/>
    </location>
</feature>
<evidence type="ECO:0000313" key="3">
    <source>
        <dbReference type="Proteomes" id="UP001178461"/>
    </source>
</evidence>
<feature type="compositionally biased region" description="Basic and acidic residues" evidence="1">
    <location>
        <begin position="29"/>
        <end position="38"/>
    </location>
</feature>
<evidence type="ECO:0000313" key="2">
    <source>
        <dbReference type="EMBL" id="CAI5786987.1"/>
    </source>
</evidence>
<dbReference type="Proteomes" id="UP001178461">
    <property type="component" value="Chromosome 11"/>
</dbReference>
<name>A0AA35L0H6_9SAUR</name>
<feature type="compositionally biased region" description="Acidic residues" evidence="1">
    <location>
        <begin position="1"/>
        <end position="14"/>
    </location>
</feature>
<gene>
    <name evidence="2" type="ORF">PODLI_1B025359</name>
</gene>
<dbReference type="EMBL" id="OX395136">
    <property type="protein sequence ID" value="CAI5786987.1"/>
    <property type="molecule type" value="Genomic_DNA"/>
</dbReference>
<feature type="non-terminal residue" evidence="2">
    <location>
        <position position="59"/>
    </location>
</feature>
<sequence>SNGIDNTEEEEVEEAAAAAGNGASELMEEDKKPVESDNFFDDLKSQAREGWLDSLEFSD</sequence>
<accession>A0AA35L0H6</accession>
<protein>
    <submittedName>
        <fullName evidence="2">Uncharacterized protein</fullName>
    </submittedName>
</protein>
<organism evidence="2 3">
    <name type="scientific">Podarcis lilfordi</name>
    <name type="common">Lilford's wall lizard</name>
    <dbReference type="NCBI Taxonomy" id="74358"/>
    <lineage>
        <taxon>Eukaryota</taxon>
        <taxon>Metazoa</taxon>
        <taxon>Chordata</taxon>
        <taxon>Craniata</taxon>
        <taxon>Vertebrata</taxon>
        <taxon>Euteleostomi</taxon>
        <taxon>Lepidosauria</taxon>
        <taxon>Squamata</taxon>
        <taxon>Bifurcata</taxon>
        <taxon>Unidentata</taxon>
        <taxon>Episquamata</taxon>
        <taxon>Laterata</taxon>
        <taxon>Lacertibaenia</taxon>
        <taxon>Lacertidae</taxon>
        <taxon>Podarcis</taxon>
    </lineage>
</organism>
<proteinExistence type="predicted"/>
<dbReference type="AlphaFoldDB" id="A0AA35L0H6"/>